<sequence>MTTIPVLTEGTFDELAASLSGALHLPGTADYERLATPWNVAVPARAAAVVEAADAADVATAVRFANRAGIVVAVRATGHGASSDLDGQLLVHTGRLDELVVHEEGWARIGSGVKWGPVLEAAAPFGLAPLVGSAPDVGAVGYLTGGGLGPVARTYGIASDTVRAFDVVTGDGELRRATPDENPSLFWALRGGKGALGIVTAVEIDLVRQPTVYGGALFFSAADTDDVVRAWAEWSPGLDRQGTTSLAINRLPELPFLPEPIAGKQTVSVRFAWTGDPAEGERAFAAMASAAAPVFGGIGVMPYAAIGMIHSDPVDPLPSHEEFSLLRGLPADAVEALLDVAGAGAASLQLVTELRLLGGALDEPSAQPSAFGEIDAAYTLLTVGIAAGPAVDLSVTDGRGIHEALAPWATGRQLPNFAPADDAEHIRRIYDESTLARLASLIAAFDPRGVIAVGRPLRAAVAAATA</sequence>
<evidence type="ECO:0000256" key="5">
    <source>
        <dbReference type="ARBA" id="ARBA00023002"/>
    </source>
</evidence>
<feature type="domain" description="FAD-binding PCMH-type" evidence="6">
    <location>
        <begin position="42"/>
        <end position="209"/>
    </location>
</feature>
<protein>
    <submittedName>
        <fullName evidence="7">FAD-binding oxidoreductase</fullName>
    </submittedName>
</protein>
<evidence type="ECO:0000313" key="8">
    <source>
        <dbReference type="Proteomes" id="UP001165586"/>
    </source>
</evidence>
<dbReference type="PANTHER" id="PTHR42973:SF39">
    <property type="entry name" value="FAD-BINDING PCMH-TYPE DOMAIN-CONTAINING PROTEIN"/>
    <property type="match status" value="1"/>
</dbReference>
<dbReference type="Gene3D" id="3.40.462.20">
    <property type="match status" value="1"/>
</dbReference>
<dbReference type="RefSeq" id="WP_259539564.1">
    <property type="nucleotide sequence ID" value="NZ_JANLCJ010000004.1"/>
</dbReference>
<dbReference type="InterPro" id="IPR036318">
    <property type="entry name" value="FAD-bd_PCMH-like_sf"/>
</dbReference>
<dbReference type="Gene3D" id="3.30.43.10">
    <property type="entry name" value="Uridine Diphospho-n-acetylenolpyruvylglucosamine Reductase, domain 2"/>
    <property type="match status" value="1"/>
</dbReference>
<keyword evidence="3" id="KW-0285">Flavoprotein</keyword>
<gene>
    <name evidence="7" type="ORF">N1032_13225</name>
</gene>
<dbReference type="InterPro" id="IPR016166">
    <property type="entry name" value="FAD-bd_PCMH"/>
</dbReference>
<keyword evidence="8" id="KW-1185">Reference proteome</keyword>
<accession>A0ABT2H439</accession>
<dbReference type="InterPro" id="IPR016169">
    <property type="entry name" value="FAD-bd_PCMH_sub2"/>
</dbReference>
<dbReference type="InterPro" id="IPR006094">
    <property type="entry name" value="Oxid_FAD_bind_N"/>
</dbReference>
<dbReference type="Proteomes" id="UP001165586">
    <property type="component" value="Unassembled WGS sequence"/>
</dbReference>
<evidence type="ECO:0000313" key="7">
    <source>
        <dbReference type="EMBL" id="MCS5734699.1"/>
    </source>
</evidence>
<comment type="similarity">
    <text evidence="2">Belongs to the oxygen-dependent FAD-linked oxidoreductase family.</text>
</comment>
<keyword evidence="5" id="KW-0560">Oxidoreductase</keyword>
<organism evidence="7 8">
    <name type="scientific">Herbiconiux daphne</name>
    <dbReference type="NCBI Taxonomy" id="2970914"/>
    <lineage>
        <taxon>Bacteria</taxon>
        <taxon>Bacillati</taxon>
        <taxon>Actinomycetota</taxon>
        <taxon>Actinomycetes</taxon>
        <taxon>Micrococcales</taxon>
        <taxon>Microbacteriaceae</taxon>
        <taxon>Herbiconiux</taxon>
    </lineage>
</organism>
<comment type="cofactor">
    <cofactor evidence="1">
        <name>FAD</name>
        <dbReference type="ChEBI" id="CHEBI:57692"/>
    </cofactor>
</comment>
<evidence type="ECO:0000256" key="4">
    <source>
        <dbReference type="ARBA" id="ARBA00022827"/>
    </source>
</evidence>
<name>A0ABT2H439_9MICO</name>
<dbReference type="InterPro" id="IPR050416">
    <property type="entry name" value="FAD-linked_Oxidoreductase"/>
</dbReference>
<evidence type="ECO:0000259" key="6">
    <source>
        <dbReference type="PROSITE" id="PS51387"/>
    </source>
</evidence>
<keyword evidence="4" id="KW-0274">FAD</keyword>
<proteinExistence type="inferred from homology"/>
<dbReference type="Gene3D" id="3.30.465.10">
    <property type="match status" value="1"/>
</dbReference>
<dbReference type="SUPFAM" id="SSF56176">
    <property type="entry name" value="FAD-binding/transporter-associated domain-like"/>
    <property type="match status" value="1"/>
</dbReference>
<dbReference type="PANTHER" id="PTHR42973">
    <property type="entry name" value="BINDING OXIDOREDUCTASE, PUTATIVE (AFU_ORTHOLOGUE AFUA_1G17690)-RELATED"/>
    <property type="match status" value="1"/>
</dbReference>
<comment type="caution">
    <text evidence="7">The sequence shown here is derived from an EMBL/GenBank/DDBJ whole genome shotgun (WGS) entry which is preliminary data.</text>
</comment>
<evidence type="ECO:0000256" key="2">
    <source>
        <dbReference type="ARBA" id="ARBA00005466"/>
    </source>
</evidence>
<reference evidence="7" key="1">
    <citation type="submission" date="2022-08" db="EMBL/GenBank/DDBJ databases">
        <authorList>
            <person name="Deng Y."/>
            <person name="Han X.-F."/>
            <person name="Zhang Y.-Q."/>
        </authorList>
    </citation>
    <scope>NUCLEOTIDE SEQUENCE</scope>
    <source>
        <strain evidence="7">CPCC 203386</strain>
    </source>
</reference>
<dbReference type="PROSITE" id="PS51387">
    <property type="entry name" value="FAD_PCMH"/>
    <property type="match status" value="1"/>
</dbReference>
<dbReference type="InterPro" id="IPR016167">
    <property type="entry name" value="FAD-bd_PCMH_sub1"/>
</dbReference>
<dbReference type="EMBL" id="JANLCJ010000004">
    <property type="protein sequence ID" value="MCS5734699.1"/>
    <property type="molecule type" value="Genomic_DNA"/>
</dbReference>
<evidence type="ECO:0000256" key="3">
    <source>
        <dbReference type="ARBA" id="ARBA00022630"/>
    </source>
</evidence>
<evidence type="ECO:0000256" key="1">
    <source>
        <dbReference type="ARBA" id="ARBA00001974"/>
    </source>
</evidence>
<dbReference type="Pfam" id="PF01565">
    <property type="entry name" value="FAD_binding_4"/>
    <property type="match status" value="1"/>
</dbReference>